<dbReference type="EMBL" id="BARU01015251">
    <property type="protein sequence ID" value="GAH41855.1"/>
    <property type="molecule type" value="Genomic_DNA"/>
</dbReference>
<proteinExistence type="predicted"/>
<keyword evidence="1" id="KW-0812">Transmembrane</keyword>
<protein>
    <submittedName>
        <fullName evidence="2">Uncharacterized protein</fullName>
    </submittedName>
</protein>
<sequence length="81" mass="9001">DDSYLDMLDEAVADIKSTKPEKENKNDINDSVSVETVVETVPVNKELASKSPFSGWVILIPIVLLTIVFVSFLAIRYSKSK</sequence>
<reference evidence="2" key="1">
    <citation type="journal article" date="2014" name="Front. Microbiol.">
        <title>High frequency of phylogenetically diverse reductive dehalogenase-homologous genes in deep subseafloor sedimentary metagenomes.</title>
        <authorList>
            <person name="Kawai M."/>
            <person name="Futagami T."/>
            <person name="Toyoda A."/>
            <person name="Takaki Y."/>
            <person name="Nishi S."/>
            <person name="Hori S."/>
            <person name="Arai W."/>
            <person name="Tsubouchi T."/>
            <person name="Morono Y."/>
            <person name="Uchiyama I."/>
            <person name="Ito T."/>
            <person name="Fujiyama A."/>
            <person name="Inagaki F."/>
            <person name="Takami H."/>
        </authorList>
    </citation>
    <scope>NUCLEOTIDE SEQUENCE</scope>
    <source>
        <strain evidence="2">Expedition CK06-06</strain>
    </source>
</reference>
<keyword evidence="1" id="KW-0472">Membrane</keyword>
<evidence type="ECO:0000313" key="2">
    <source>
        <dbReference type="EMBL" id="GAH41855.1"/>
    </source>
</evidence>
<evidence type="ECO:0000256" key="1">
    <source>
        <dbReference type="SAM" id="Phobius"/>
    </source>
</evidence>
<feature type="transmembrane region" description="Helical" evidence="1">
    <location>
        <begin position="53"/>
        <end position="75"/>
    </location>
</feature>
<name>X1GAJ8_9ZZZZ</name>
<keyword evidence="1" id="KW-1133">Transmembrane helix</keyword>
<organism evidence="2">
    <name type="scientific">marine sediment metagenome</name>
    <dbReference type="NCBI Taxonomy" id="412755"/>
    <lineage>
        <taxon>unclassified sequences</taxon>
        <taxon>metagenomes</taxon>
        <taxon>ecological metagenomes</taxon>
    </lineage>
</organism>
<feature type="non-terminal residue" evidence="2">
    <location>
        <position position="1"/>
    </location>
</feature>
<comment type="caution">
    <text evidence="2">The sequence shown here is derived from an EMBL/GenBank/DDBJ whole genome shotgun (WGS) entry which is preliminary data.</text>
</comment>
<gene>
    <name evidence="2" type="ORF">S03H2_26356</name>
</gene>
<dbReference type="AlphaFoldDB" id="X1GAJ8"/>
<accession>X1GAJ8</accession>